<keyword evidence="2" id="KW-0349">Heme</keyword>
<keyword evidence="4" id="KW-1185">Reference proteome</keyword>
<dbReference type="AlphaFoldDB" id="A0A263D1M0"/>
<keyword evidence="2" id="KW-0503">Monooxygenase</keyword>
<dbReference type="GO" id="GO:0020037">
    <property type="term" value="F:heme binding"/>
    <property type="evidence" value="ECO:0007669"/>
    <property type="project" value="InterPro"/>
</dbReference>
<dbReference type="RefSeq" id="WP_094863451.1">
    <property type="nucleotide sequence ID" value="NZ_NKYE01000008.1"/>
</dbReference>
<comment type="caution">
    <text evidence="3">The sequence shown here is derived from an EMBL/GenBank/DDBJ whole genome shotgun (WGS) entry which is preliminary data.</text>
</comment>
<dbReference type="EMBL" id="NKYE01000008">
    <property type="protein sequence ID" value="OZM72353.1"/>
    <property type="molecule type" value="Genomic_DNA"/>
</dbReference>
<keyword evidence="2" id="KW-0560">Oxidoreductase</keyword>
<dbReference type="Gene3D" id="1.10.630.10">
    <property type="entry name" value="Cytochrome P450"/>
    <property type="match status" value="1"/>
</dbReference>
<dbReference type="Proteomes" id="UP000242444">
    <property type="component" value="Unassembled WGS sequence"/>
</dbReference>
<dbReference type="InParanoid" id="A0A263D1M0"/>
<dbReference type="PANTHER" id="PTHR46696">
    <property type="entry name" value="P450, PUTATIVE (EUROFUNG)-RELATED"/>
    <property type="match status" value="1"/>
</dbReference>
<reference evidence="3 4" key="1">
    <citation type="submission" date="2017-07" db="EMBL/GenBank/DDBJ databases">
        <title>Amycolatopsis antarcticus sp. nov., isolated from the surface of an Antarcticus brown macroalga.</title>
        <authorList>
            <person name="Wang J."/>
            <person name="Leiva S."/>
            <person name="Huang J."/>
            <person name="Huang Y."/>
        </authorList>
    </citation>
    <scope>NUCLEOTIDE SEQUENCE [LARGE SCALE GENOMIC DNA]</scope>
    <source>
        <strain evidence="3 4">AU-G6</strain>
    </source>
</reference>
<evidence type="ECO:0000256" key="2">
    <source>
        <dbReference type="RuleBase" id="RU000461"/>
    </source>
</evidence>
<dbReference type="GO" id="GO:0016705">
    <property type="term" value="F:oxidoreductase activity, acting on paired donors, with incorporation or reduction of molecular oxygen"/>
    <property type="evidence" value="ECO:0007669"/>
    <property type="project" value="InterPro"/>
</dbReference>
<evidence type="ECO:0000313" key="4">
    <source>
        <dbReference type="Proteomes" id="UP000242444"/>
    </source>
</evidence>
<dbReference type="SUPFAM" id="SSF48264">
    <property type="entry name" value="Cytochrome P450"/>
    <property type="match status" value="1"/>
</dbReference>
<protein>
    <recommendedName>
        <fullName evidence="5">Cytochrome P450</fullName>
    </recommendedName>
</protein>
<name>A0A263D1M0_9PSEU</name>
<dbReference type="OrthoDB" id="3678709at2"/>
<sequence>MLFELDDDFYRDPFSRFDGLREQAPVHVLHGTDGSRFWLVLGSAEIRTGLRDPRLSKDPGRIAAARVAQRRDAGLEEGASGEQRLGQILEMGEFMRSFTDEVRVVVKDELSGEFARTRAPVYRNIADRLLADLATVDGPLDLVSRFTMPYATHVTGALLGYEEDELPAFGGYVAGWMAPDTPEQRAEALAGLFPMIDELIARRRATGGEDIASALAAKVASEGRQDADALVRACLIFILITVETAVSFLATATLALLTHPEQLRLLLAEPLRASEAVEELLRFTGPHNISSQRCAVEDMEIGGREIKEGDLVVFALGAANRDGEHFPEPHCLDITRDTAGHLAFGAGRHYCPGTHQARTSLTIGLSALLDHFPGIALSGPEQEVPWVRSELLRSVRVLPVVLSPERVPSGRPGV</sequence>
<evidence type="ECO:0008006" key="5">
    <source>
        <dbReference type="Google" id="ProtNLM"/>
    </source>
</evidence>
<dbReference type="InterPro" id="IPR036396">
    <property type="entry name" value="Cyt_P450_sf"/>
</dbReference>
<gene>
    <name evidence="3" type="ORF">CFN78_15260</name>
</gene>
<dbReference type="PROSITE" id="PS00086">
    <property type="entry name" value="CYTOCHROME_P450"/>
    <property type="match status" value="1"/>
</dbReference>
<evidence type="ECO:0000256" key="1">
    <source>
        <dbReference type="ARBA" id="ARBA00010617"/>
    </source>
</evidence>
<dbReference type="GO" id="GO:0004497">
    <property type="term" value="F:monooxygenase activity"/>
    <property type="evidence" value="ECO:0007669"/>
    <property type="project" value="UniProtKB-KW"/>
</dbReference>
<accession>A0A263D1M0</accession>
<dbReference type="InterPro" id="IPR001128">
    <property type="entry name" value="Cyt_P450"/>
</dbReference>
<organism evidence="3 4">
    <name type="scientific">Amycolatopsis antarctica</name>
    <dbReference type="NCBI Taxonomy" id="1854586"/>
    <lineage>
        <taxon>Bacteria</taxon>
        <taxon>Bacillati</taxon>
        <taxon>Actinomycetota</taxon>
        <taxon>Actinomycetes</taxon>
        <taxon>Pseudonocardiales</taxon>
        <taxon>Pseudonocardiaceae</taxon>
        <taxon>Amycolatopsis</taxon>
    </lineage>
</organism>
<evidence type="ECO:0000313" key="3">
    <source>
        <dbReference type="EMBL" id="OZM72353.1"/>
    </source>
</evidence>
<keyword evidence="2" id="KW-0408">Iron</keyword>
<dbReference type="GO" id="GO:0005506">
    <property type="term" value="F:iron ion binding"/>
    <property type="evidence" value="ECO:0007669"/>
    <property type="project" value="InterPro"/>
</dbReference>
<dbReference type="Pfam" id="PF00067">
    <property type="entry name" value="p450"/>
    <property type="match status" value="1"/>
</dbReference>
<keyword evidence="2" id="KW-0479">Metal-binding</keyword>
<proteinExistence type="inferred from homology"/>
<comment type="similarity">
    <text evidence="1 2">Belongs to the cytochrome P450 family.</text>
</comment>
<dbReference type="PANTHER" id="PTHR46696:SF1">
    <property type="entry name" value="CYTOCHROME P450 YJIB-RELATED"/>
    <property type="match status" value="1"/>
</dbReference>
<dbReference type="PRINTS" id="PR00359">
    <property type="entry name" value="BP450"/>
</dbReference>
<dbReference type="InterPro" id="IPR017972">
    <property type="entry name" value="Cyt_P450_CS"/>
</dbReference>
<dbReference type="InterPro" id="IPR002397">
    <property type="entry name" value="Cyt_P450_B"/>
</dbReference>